<keyword evidence="2" id="KW-1185">Reference proteome</keyword>
<gene>
    <name evidence="1" type="ORF">IPT68_20115</name>
</gene>
<dbReference type="EMBL" id="CP063374">
    <property type="protein sequence ID" value="QOV42160.1"/>
    <property type="molecule type" value="Genomic_DNA"/>
</dbReference>
<dbReference type="RefSeq" id="WP_189695707.1">
    <property type="nucleotide sequence ID" value="NZ_BMTA01000001.1"/>
</dbReference>
<organism evidence="1 2">
    <name type="scientific">Streptomyces chromofuscus</name>
    <dbReference type="NCBI Taxonomy" id="42881"/>
    <lineage>
        <taxon>Bacteria</taxon>
        <taxon>Bacillati</taxon>
        <taxon>Actinomycetota</taxon>
        <taxon>Actinomycetes</taxon>
        <taxon>Kitasatosporales</taxon>
        <taxon>Streptomycetaceae</taxon>
        <taxon>Streptomyces</taxon>
    </lineage>
</organism>
<dbReference type="SUPFAM" id="SSF51197">
    <property type="entry name" value="Clavaminate synthase-like"/>
    <property type="match status" value="1"/>
</dbReference>
<protein>
    <recommendedName>
        <fullName evidence="3">JmjC domain-containing protein</fullName>
    </recommendedName>
</protein>
<dbReference type="AlphaFoldDB" id="A0A7M2T0H2"/>
<proteinExistence type="predicted"/>
<reference evidence="1 2" key="1">
    <citation type="submission" date="2020-10" db="EMBL/GenBank/DDBJ databases">
        <title>Streptomyces chromofuscus complate genome analysis.</title>
        <authorList>
            <person name="Anwar N."/>
        </authorList>
    </citation>
    <scope>NUCLEOTIDE SEQUENCE [LARGE SCALE GENOMIC DNA]</scope>
    <source>
        <strain evidence="1 2">DSM 40273</strain>
    </source>
</reference>
<accession>A0A7M2T0H2</accession>
<sequence>MTSTELKIVQSPMSSVSTRVEGWECGLVTPEAVWKGVIGAVRAVMAGDDQRELIKITVGGDVLSDHALMPAPDGSESPDEWLTRMRQKFGAETPILLYARELPSHERSLFDLLVSALGRPVFEEHGLVRGNIDIEVFLGEYRATPGGIHREQCGNSHFVLQGRKYMHFWHGEDWIPKTADWRAAEGDNAIDPEEYLPSLQVPEVVDRGTSLMASAGEFFTWDPGTWHVAETVGPAFAVNIARYTRSFVPGEGTYPFVVESDGRVSTEWLEGYRDFLGDGADLASALAAASAYGLAGADPEHKETAVPRRVAIAGHARRLWHESRGSVQVAAHGRSGVFPASVLPWLVGLADLPYGAECDVPDDPGTQALARFLVENNSLRAVQRLA</sequence>
<evidence type="ECO:0000313" key="2">
    <source>
        <dbReference type="Proteomes" id="UP000594008"/>
    </source>
</evidence>
<name>A0A7M2T0H2_STRCW</name>
<dbReference type="Proteomes" id="UP000594008">
    <property type="component" value="Chromosome"/>
</dbReference>
<dbReference type="KEGG" id="schf:IPT68_20115"/>
<evidence type="ECO:0008006" key="3">
    <source>
        <dbReference type="Google" id="ProtNLM"/>
    </source>
</evidence>
<evidence type="ECO:0000313" key="1">
    <source>
        <dbReference type="EMBL" id="QOV42160.1"/>
    </source>
</evidence>